<evidence type="ECO:0000256" key="4">
    <source>
        <dbReference type="ARBA" id="ARBA00022723"/>
    </source>
</evidence>
<dbReference type="PANTHER" id="PTHR11228:SF34">
    <property type="entry name" value="TUNGSTEN-CONTAINING ALDEHYDE FERREDOXIN OXIDOREDUCTASE COFACTOR MODIFYING PROTEIN"/>
    <property type="match status" value="1"/>
</dbReference>
<dbReference type="SUPFAM" id="SSF102114">
    <property type="entry name" value="Radical SAM enzymes"/>
    <property type="match status" value="1"/>
</dbReference>
<organism evidence="9 10">
    <name type="scientific">Corynebacterium efficiens (strain DSM 44549 / YS-314 / AJ 12310 / JCM 11189 / NBRC 100395)</name>
    <dbReference type="NCBI Taxonomy" id="196164"/>
    <lineage>
        <taxon>Bacteria</taxon>
        <taxon>Bacillati</taxon>
        <taxon>Actinomycetota</taxon>
        <taxon>Actinomycetes</taxon>
        <taxon>Mycobacteriales</taxon>
        <taxon>Corynebacteriaceae</taxon>
        <taxon>Corynebacterium</taxon>
    </lineage>
</organism>
<keyword evidence="10" id="KW-1185">Reference proteome</keyword>
<dbReference type="CDD" id="cd01335">
    <property type="entry name" value="Radical_SAM"/>
    <property type="match status" value="1"/>
</dbReference>
<dbReference type="OrthoDB" id="9782387at2"/>
<evidence type="ECO:0000256" key="7">
    <source>
        <dbReference type="SAM" id="MobiDB-lite"/>
    </source>
</evidence>
<dbReference type="CDD" id="cd21123">
    <property type="entry name" value="SPASM_MftC-like"/>
    <property type="match status" value="1"/>
</dbReference>
<dbReference type="Proteomes" id="UP000001409">
    <property type="component" value="Chromosome"/>
</dbReference>
<dbReference type="HOGENOM" id="CLU_009273_4_0_11"/>
<dbReference type="PIRSF" id="PIRSF037420">
    <property type="entry name" value="PQQ_syn_pqqE"/>
    <property type="match status" value="1"/>
</dbReference>
<keyword evidence="4" id="KW-0479">Metal-binding</keyword>
<keyword evidence="5" id="KW-0408">Iron</keyword>
<dbReference type="PROSITE" id="PS51918">
    <property type="entry name" value="RADICAL_SAM"/>
    <property type="match status" value="1"/>
</dbReference>
<keyword evidence="6" id="KW-0411">Iron-sulfur</keyword>
<feature type="region of interest" description="Disordered" evidence="7">
    <location>
        <begin position="375"/>
        <end position="400"/>
    </location>
</feature>
<dbReference type="GO" id="GO:0003824">
    <property type="term" value="F:catalytic activity"/>
    <property type="evidence" value="ECO:0007669"/>
    <property type="project" value="InterPro"/>
</dbReference>
<dbReference type="Pfam" id="PF13186">
    <property type="entry name" value="SPASM"/>
    <property type="match status" value="1"/>
</dbReference>
<evidence type="ECO:0000256" key="6">
    <source>
        <dbReference type="ARBA" id="ARBA00023014"/>
    </source>
</evidence>
<dbReference type="GO" id="GO:0046872">
    <property type="term" value="F:metal ion binding"/>
    <property type="evidence" value="ECO:0007669"/>
    <property type="project" value="UniProtKB-KW"/>
</dbReference>
<feature type="domain" description="Radical SAM core" evidence="8">
    <location>
        <begin position="15"/>
        <end position="235"/>
    </location>
</feature>
<evidence type="ECO:0000313" key="10">
    <source>
        <dbReference type="Proteomes" id="UP000001409"/>
    </source>
</evidence>
<dbReference type="InterPro" id="IPR050377">
    <property type="entry name" value="Radical_SAM_PqqE_MftC-like"/>
</dbReference>
<accession>C8NPP6</accession>
<dbReference type="InterPro" id="IPR013785">
    <property type="entry name" value="Aldolase_TIM"/>
</dbReference>
<accession>Q8FP50</accession>
<dbReference type="InterPro" id="IPR023885">
    <property type="entry name" value="4Fe4S-binding_SPASM_dom"/>
</dbReference>
<dbReference type="STRING" id="196164.gene:10742366"/>
<dbReference type="eggNOG" id="COG0535">
    <property type="taxonomic scope" value="Bacteria"/>
</dbReference>
<evidence type="ECO:0000256" key="5">
    <source>
        <dbReference type="ARBA" id="ARBA00023004"/>
    </source>
</evidence>
<evidence type="ECO:0000259" key="8">
    <source>
        <dbReference type="PROSITE" id="PS51918"/>
    </source>
</evidence>
<evidence type="ECO:0000313" key="9">
    <source>
        <dbReference type="EMBL" id="BAC18748.1"/>
    </source>
</evidence>
<dbReference type="NCBIfam" id="TIGR04053">
    <property type="entry name" value="TIGR04053 family radical SAM/SPASM domain-containing protein"/>
    <property type="match status" value="1"/>
</dbReference>
<name>Q8FP50_COREF</name>
<dbReference type="GO" id="GO:0051539">
    <property type="term" value="F:4 iron, 4 sulfur cluster binding"/>
    <property type="evidence" value="ECO:0007669"/>
    <property type="project" value="UniProtKB-KW"/>
</dbReference>
<dbReference type="RefSeq" id="WP_006767937.1">
    <property type="nucleotide sequence ID" value="NC_004369.1"/>
</dbReference>
<evidence type="ECO:0000256" key="3">
    <source>
        <dbReference type="ARBA" id="ARBA00022691"/>
    </source>
</evidence>
<dbReference type="Pfam" id="PF04055">
    <property type="entry name" value="Radical_SAM"/>
    <property type="match status" value="1"/>
</dbReference>
<evidence type="ECO:0000256" key="1">
    <source>
        <dbReference type="ARBA" id="ARBA00001966"/>
    </source>
</evidence>
<keyword evidence="2" id="KW-0004">4Fe-4S</keyword>
<evidence type="ECO:0000256" key="2">
    <source>
        <dbReference type="ARBA" id="ARBA00022485"/>
    </source>
</evidence>
<dbReference type="PANTHER" id="PTHR11228">
    <property type="entry name" value="RADICAL SAM DOMAIN PROTEIN"/>
    <property type="match status" value="1"/>
</dbReference>
<sequence>MTRSQMVRQVRHDLNVKPFIAIWEVTRACQLVCRHCRADAQHEPAPGQLSTEEGFALLDSLATYDHPRPLVVLTGGDPFERGDLTELTRYGTGLGLNISLSPSVTPRLTRARLVELREAGGSALSLSLDGAVAETHDHFRGFAGTFKQTVEMARVVTDFGYRLQINSTLTAGNVHQAPALLARVIDMGARLWSVFFLVPTGRGAGLGALDADEREDVLHWLHDVSDRVAIKTTEAPQYRRVVLQRTQGQSYQGGELYRYLTDATTRLLGERPTTPRRPRPPMAVNAGSGFVFIDHLGDVYPNGFLPLHCGNVRDTPLPEIYSDSPVFRSLRDPSTWRGKCSVCEFASVCGGSRSTAYAITGDPLASDPTCSHVPAAWTPDEGDRREERGHRALRISAPGS</sequence>
<dbReference type="AlphaFoldDB" id="Q8FP50"/>
<comment type="cofactor">
    <cofactor evidence="1">
        <name>[4Fe-4S] cluster</name>
        <dbReference type="ChEBI" id="CHEBI:49883"/>
    </cofactor>
</comment>
<dbReference type="KEGG" id="cef:CE1938"/>
<dbReference type="Gene3D" id="3.20.20.70">
    <property type="entry name" value="Aldolase class I"/>
    <property type="match status" value="1"/>
</dbReference>
<dbReference type="InterPro" id="IPR007197">
    <property type="entry name" value="rSAM"/>
</dbReference>
<dbReference type="EMBL" id="BA000035">
    <property type="protein sequence ID" value="BAC18748.1"/>
    <property type="molecule type" value="Genomic_DNA"/>
</dbReference>
<dbReference type="SFLD" id="SFLDS00029">
    <property type="entry name" value="Radical_SAM"/>
    <property type="match status" value="1"/>
</dbReference>
<protein>
    <submittedName>
        <fullName evidence="9">Putative coenzyme PQQ synthesis protein</fullName>
    </submittedName>
</protein>
<feature type="compositionally biased region" description="Basic and acidic residues" evidence="7">
    <location>
        <begin position="381"/>
        <end position="390"/>
    </location>
</feature>
<proteinExistence type="predicted"/>
<dbReference type="SFLD" id="SFLDG01067">
    <property type="entry name" value="SPASM/twitch_domain_containing"/>
    <property type="match status" value="1"/>
</dbReference>
<keyword evidence="3" id="KW-0949">S-adenosyl-L-methionine</keyword>
<dbReference type="InterPro" id="IPR058240">
    <property type="entry name" value="rSAM_sf"/>
</dbReference>
<reference evidence="9 10" key="1">
    <citation type="journal article" date="2003" name="Genome Res.">
        <title>Comparative complete genome sequence analysis of the amino acid replacements responsible for the thermostability of Corynebacterium efficiens.</title>
        <authorList>
            <person name="Nishio Y."/>
            <person name="Nakamura Y."/>
            <person name="Kawarabayasi Y."/>
            <person name="Usuda Y."/>
            <person name="Kimura E."/>
            <person name="Sugimoto S."/>
            <person name="Matsui K."/>
            <person name="Yamagishi A."/>
            <person name="Kikuchi H."/>
            <person name="Ikeo K."/>
            <person name="Gojobori T."/>
        </authorList>
    </citation>
    <scope>NUCLEOTIDE SEQUENCE [LARGE SCALE GENOMIC DNA]</scope>
    <source>
        <strain evidence="10">DSM 44549 / YS-314 / AJ 12310 / JCM 11189 / NBRC 100395</strain>
    </source>
</reference>
<dbReference type="InterPro" id="IPR017200">
    <property type="entry name" value="PqqE-like"/>
</dbReference>